<dbReference type="PANTHER" id="PTHR31786">
    <property type="entry name" value="FANCONI ANEMIA CORE COMPLEX-ASSOCIATED PROTEIN 24"/>
    <property type="match status" value="1"/>
</dbReference>
<reference evidence="2" key="1">
    <citation type="submission" date="2019-08" db="EMBL/GenBank/DDBJ databases">
        <title>The improved chromosome-level genome for the pearl oyster Pinctada fucata martensii using PacBio sequencing and Hi-C.</title>
        <authorList>
            <person name="Zheng Z."/>
        </authorList>
    </citation>
    <scope>NUCLEOTIDE SEQUENCE</scope>
    <source>
        <strain evidence="2">ZZ-2019</strain>
        <tissue evidence="2">Adductor muscle</tissue>
    </source>
</reference>
<dbReference type="GO" id="GO:0043240">
    <property type="term" value="C:Fanconi anaemia nuclear complex"/>
    <property type="evidence" value="ECO:0007669"/>
    <property type="project" value="InterPro"/>
</dbReference>
<dbReference type="InterPro" id="IPR026985">
    <property type="entry name" value="FAAP24"/>
</dbReference>
<proteinExistence type="predicted"/>
<feature type="domain" description="Fanconi anemia core complex-associated protein 24 pseudonuclease" evidence="1">
    <location>
        <begin position="1"/>
        <end position="95"/>
    </location>
</feature>
<evidence type="ECO:0000313" key="2">
    <source>
        <dbReference type="EMBL" id="KAK3089475.1"/>
    </source>
</evidence>
<dbReference type="AlphaFoldDB" id="A0AA88XVX5"/>
<dbReference type="Pfam" id="PF17949">
    <property type="entry name" value="PND"/>
    <property type="match status" value="1"/>
</dbReference>
<dbReference type="PANTHER" id="PTHR31786:SF2">
    <property type="entry name" value="FANCONI ANEMIA CORE COMPLEX-ASSOCIATED PROTEIN 24"/>
    <property type="match status" value="1"/>
</dbReference>
<evidence type="ECO:0000259" key="1">
    <source>
        <dbReference type="Pfam" id="PF17949"/>
    </source>
</evidence>
<gene>
    <name evidence="2" type="ORF">FSP39_003910</name>
</gene>
<dbReference type="CDD" id="cd20076">
    <property type="entry name" value="XPF_nuclease_FAAP24"/>
    <property type="match status" value="1"/>
</dbReference>
<sequence>MFQENLGVLDFYATNNQGILYINEADMVTATGYRRKLAKLRKANKINVLVLFEKTPASTQYFPAAQKFCALELGFSVLPVPGQKQAGTILASMVHNESRLDSNPYCKKRKATSLDKAMLDTVQAIPKLGQIKARALLENFQSKVNKFTSRR</sequence>
<protein>
    <recommendedName>
        <fullName evidence="1">Fanconi anemia core complex-associated protein 24 pseudonuclease domain-containing protein</fullName>
    </recommendedName>
</protein>
<organism evidence="2 3">
    <name type="scientific">Pinctada imbricata</name>
    <name type="common">Atlantic pearl-oyster</name>
    <name type="synonym">Pinctada martensii</name>
    <dbReference type="NCBI Taxonomy" id="66713"/>
    <lineage>
        <taxon>Eukaryota</taxon>
        <taxon>Metazoa</taxon>
        <taxon>Spiralia</taxon>
        <taxon>Lophotrochozoa</taxon>
        <taxon>Mollusca</taxon>
        <taxon>Bivalvia</taxon>
        <taxon>Autobranchia</taxon>
        <taxon>Pteriomorphia</taxon>
        <taxon>Pterioida</taxon>
        <taxon>Pterioidea</taxon>
        <taxon>Pteriidae</taxon>
        <taxon>Pinctada</taxon>
    </lineage>
</organism>
<dbReference type="GO" id="GO:0003682">
    <property type="term" value="F:chromatin binding"/>
    <property type="evidence" value="ECO:0007669"/>
    <property type="project" value="TreeGrafter"/>
</dbReference>
<name>A0AA88XVX5_PINIB</name>
<dbReference type="EMBL" id="VSWD01000010">
    <property type="protein sequence ID" value="KAK3089475.1"/>
    <property type="molecule type" value="Genomic_DNA"/>
</dbReference>
<evidence type="ECO:0000313" key="3">
    <source>
        <dbReference type="Proteomes" id="UP001186944"/>
    </source>
</evidence>
<dbReference type="Proteomes" id="UP001186944">
    <property type="component" value="Unassembled WGS sequence"/>
</dbReference>
<accession>A0AA88XVX5</accession>
<dbReference type="InterPro" id="IPR040646">
    <property type="entry name" value="PND"/>
</dbReference>
<dbReference type="Gene3D" id="3.40.50.10130">
    <property type="match status" value="1"/>
</dbReference>
<dbReference type="GO" id="GO:0036297">
    <property type="term" value="P:interstrand cross-link repair"/>
    <property type="evidence" value="ECO:0007669"/>
    <property type="project" value="InterPro"/>
</dbReference>
<comment type="caution">
    <text evidence="2">The sequence shown here is derived from an EMBL/GenBank/DDBJ whole genome shotgun (WGS) entry which is preliminary data.</text>
</comment>
<keyword evidence="3" id="KW-1185">Reference proteome</keyword>
<dbReference type="Gene3D" id="1.10.150.20">
    <property type="entry name" value="5' to 3' exonuclease, C-terminal subdomain"/>
    <property type="match status" value="1"/>
</dbReference>